<sequence>MEGQNQKNRIIPVKPHLIHIAVARQTNVPLAKDRNTFSTRAQRDTARPSPLAAITIKYAAATSGVNFDVVVSSPEIPQMLGDRFDNTPRKARDP</sequence>
<keyword evidence="2" id="KW-1185">Reference proteome</keyword>
<gene>
    <name evidence="1" type="ORF">EVAR_50712_1</name>
</gene>
<accession>A0A4C1YM00</accession>
<dbReference type="AlphaFoldDB" id="A0A4C1YM00"/>
<name>A0A4C1YM00_EUMVA</name>
<evidence type="ECO:0000313" key="1">
    <source>
        <dbReference type="EMBL" id="GBP77451.1"/>
    </source>
</evidence>
<reference evidence="1 2" key="1">
    <citation type="journal article" date="2019" name="Commun. Biol.">
        <title>The bagworm genome reveals a unique fibroin gene that provides high tensile strength.</title>
        <authorList>
            <person name="Kono N."/>
            <person name="Nakamura H."/>
            <person name="Ohtoshi R."/>
            <person name="Tomita M."/>
            <person name="Numata K."/>
            <person name="Arakawa K."/>
        </authorList>
    </citation>
    <scope>NUCLEOTIDE SEQUENCE [LARGE SCALE GENOMIC DNA]</scope>
</reference>
<proteinExistence type="predicted"/>
<organism evidence="1 2">
    <name type="scientific">Eumeta variegata</name>
    <name type="common">Bagworm moth</name>
    <name type="synonym">Eumeta japonica</name>
    <dbReference type="NCBI Taxonomy" id="151549"/>
    <lineage>
        <taxon>Eukaryota</taxon>
        <taxon>Metazoa</taxon>
        <taxon>Ecdysozoa</taxon>
        <taxon>Arthropoda</taxon>
        <taxon>Hexapoda</taxon>
        <taxon>Insecta</taxon>
        <taxon>Pterygota</taxon>
        <taxon>Neoptera</taxon>
        <taxon>Endopterygota</taxon>
        <taxon>Lepidoptera</taxon>
        <taxon>Glossata</taxon>
        <taxon>Ditrysia</taxon>
        <taxon>Tineoidea</taxon>
        <taxon>Psychidae</taxon>
        <taxon>Oiketicinae</taxon>
        <taxon>Eumeta</taxon>
    </lineage>
</organism>
<protein>
    <submittedName>
        <fullName evidence="1">Uncharacterized protein</fullName>
    </submittedName>
</protein>
<dbReference type="EMBL" id="BGZK01001331">
    <property type="protein sequence ID" value="GBP77451.1"/>
    <property type="molecule type" value="Genomic_DNA"/>
</dbReference>
<evidence type="ECO:0000313" key="2">
    <source>
        <dbReference type="Proteomes" id="UP000299102"/>
    </source>
</evidence>
<dbReference type="Proteomes" id="UP000299102">
    <property type="component" value="Unassembled WGS sequence"/>
</dbReference>
<comment type="caution">
    <text evidence="1">The sequence shown here is derived from an EMBL/GenBank/DDBJ whole genome shotgun (WGS) entry which is preliminary data.</text>
</comment>